<dbReference type="RefSeq" id="WP_093074293.1">
    <property type="nucleotide sequence ID" value="NZ_FOGV01000026.1"/>
</dbReference>
<organism evidence="3 4">
    <name type="scientific">Salisediminibacterium halotolerans</name>
    <dbReference type="NCBI Taxonomy" id="517425"/>
    <lineage>
        <taxon>Bacteria</taxon>
        <taxon>Bacillati</taxon>
        <taxon>Bacillota</taxon>
        <taxon>Bacilli</taxon>
        <taxon>Bacillales</taxon>
        <taxon>Bacillaceae</taxon>
        <taxon>Salisediminibacterium</taxon>
    </lineage>
</organism>
<feature type="compositionally biased region" description="Basic and acidic residues" evidence="1">
    <location>
        <begin position="510"/>
        <end position="535"/>
    </location>
</feature>
<feature type="transmembrane region" description="Helical" evidence="2">
    <location>
        <begin position="213"/>
        <end position="234"/>
    </location>
</feature>
<feature type="transmembrane region" description="Helical" evidence="2">
    <location>
        <begin position="246"/>
        <end position="266"/>
    </location>
</feature>
<feature type="transmembrane region" description="Helical" evidence="2">
    <location>
        <begin position="187"/>
        <end position="207"/>
    </location>
</feature>
<comment type="caution">
    <text evidence="3">The sequence shown here is derived from an EMBL/GenBank/DDBJ whole genome shotgun (WGS) entry which is preliminary data.</text>
</comment>
<dbReference type="Gene3D" id="2.30.42.10">
    <property type="match status" value="1"/>
</dbReference>
<protein>
    <recommendedName>
        <fullName evidence="5">PDZ domain-containing protein</fullName>
    </recommendedName>
</protein>
<dbReference type="InterPro" id="IPR036034">
    <property type="entry name" value="PDZ_sf"/>
</dbReference>
<reference evidence="4" key="1">
    <citation type="submission" date="2016-10" db="EMBL/GenBank/DDBJ databases">
        <authorList>
            <person name="de Groot N.N."/>
        </authorList>
    </citation>
    <scope>NUCLEOTIDE SEQUENCE [LARGE SCALE GENOMIC DNA]</scope>
    <source>
        <strain evidence="4">10nlg</strain>
    </source>
</reference>
<dbReference type="EMBL" id="FOGV01000026">
    <property type="protein sequence ID" value="SES27746.1"/>
    <property type="molecule type" value="Genomic_DNA"/>
</dbReference>
<feature type="transmembrane region" description="Helical" evidence="2">
    <location>
        <begin position="78"/>
        <end position="95"/>
    </location>
</feature>
<keyword evidence="2" id="KW-1133">Transmembrane helix</keyword>
<evidence type="ECO:0000256" key="1">
    <source>
        <dbReference type="SAM" id="MobiDB-lite"/>
    </source>
</evidence>
<dbReference type="SUPFAM" id="SSF50156">
    <property type="entry name" value="PDZ domain-like"/>
    <property type="match status" value="1"/>
</dbReference>
<feature type="transmembrane region" description="Helical" evidence="2">
    <location>
        <begin position="140"/>
        <end position="158"/>
    </location>
</feature>
<keyword evidence="2" id="KW-0472">Membrane</keyword>
<evidence type="ECO:0000313" key="4">
    <source>
        <dbReference type="Proteomes" id="UP000199318"/>
    </source>
</evidence>
<keyword evidence="2" id="KW-0812">Transmembrane</keyword>
<evidence type="ECO:0000256" key="2">
    <source>
        <dbReference type="SAM" id="Phobius"/>
    </source>
</evidence>
<feature type="compositionally biased region" description="Acidic residues" evidence="1">
    <location>
        <begin position="466"/>
        <end position="496"/>
    </location>
</feature>
<evidence type="ECO:0008006" key="5">
    <source>
        <dbReference type="Google" id="ProtNLM"/>
    </source>
</evidence>
<feature type="transmembrane region" description="Helical" evidence="2">
    <location>
        <begin position="6"/>
        <end position="32"/>
    </location>
</feature>
<gene>
    <name evidence="3" type="ORF">SAMN05444126_12628</name>
</gene>
<dbReference type="STRING" id="1464123.SAMN05444126_12628"/>
<sequence length="535" mass="59192">MEIGTEILWAIVRLLMNPLTYIFLIVSWWAAAAVVKRQRRDFHTRVHSIGDQLISPAAVSFIAAAAVTAVILLIGVELPAGVLMLLGAVWLPLLLTRNGRWMSFTVAGPLTLLILPWLPAGGTDWPLVNQRLAEISEWNVYNFVILLAVMALAEAVLIRKDGAAQTSPTVVRSPRGKMVGEHRARRIWLLPVVFLFPAGAVSGSAYWPLLPELAVTGGLGFIAVPFLLGLQLRIHSDMPADGVRKVGFRLTLLALLTAGAAAGAYWYEPLIWAVPALMLLGRAGIFFVYQAGDQKRISQFPRLEQGMKVLGVLPDTTAEKLEILTGEIITKVNGREVLSQREFYDALQQNPAFCKLEIKDRNGEPRIAQASVYEKDHYQIGCLFVPDDEYGNLSSRALRSSAVIQSDRADIARERSEEDSAAFHKEETAAGVDEDITAETPENKADSQAVNDDSGDNVHERFAESSAEEENPEEEERTDAEEEPEPLLEQQDDLPDEASGQASGLSAFYDEFRDTRPKRDYQRPIDSDEDYDKNV</sequence>
<feature type="compositionally biased region" description="Basic and acidic residues" evidence="1">
    <location>
        <begin position="409"/>
        <end position="428"/>
    </location>
</feature>
<feature type="transmembrane region" description="Helical" evidence="2">
    <location>
        <begin position="102"/>
        <end position="120"/>
    </location>
</feature>
<feature type="transmembrane region" description="Helical" evidence="2">
    <location>
        <begin position="272"/>
        <end position="292"/>
    </location>
</feature>
<feature type="transmembrane region" description="Helical" evidence="2">
    <location>
        <begin position="53"/>
        <end position="72"/>
    </location>
</feature>
<name>A0A1H9W1E3_9BACI</name>
<evidence type="ECO:0000313" key="3">
    <source>
        <dbReference type="EMBL" id="SES27746.1"/>
    </source>
</evidence>
<dbReference type="OrthoDB" id="198399at2"/>
<keyword evidence="4" id="KW-1185">Reference proteome</keyword>
<proteinExistence type="predicted"/>
<feature type="region of interest" description="Disordered" evidence="1">
    <location>
        <begin position="409"/>
        <end position="535"/>
    </location>
</feature>
<dbReference type="AlphaFoldDB" id="A0A1H9W1E3"/>
<dbReference type="Proteomes" id="UP000199318">
    <property type="component" value="Unassembled WGS sequence"/>
</dbReference>
<accession>A0A1H9W1E3</accession>